<dbReference type="PANTHER" id="PTHR11359">
    <property type="entry name" value="AMP DEAMINASE"/>
    <property type="match status" value="1"/>
</dbReference>
<keyword evidence="7" id="KW-0862">Zinc</keyword>
<dbReference type="Pfam" id="PF19326">
    <property type="entry name" value="AMP_deaminase"/>
    <property type="match status" value="1"/>
</dbReference>
<evidence type="ECO:0000256" key="10">
    <source>
        <dbReference type="ARBA" id="ARBA00078830"/>
    </source>
</evidence>
<dbReference type="FunFam" id="3.20.20.140:FF:000035">
    <property type="entry name" value="Probable amp deaminase"/>
    <property type="match status" value="1"/>
</dbReference>
<dbReference type="AlphaFoldDB" id="A0A8H6BXH8"/>
<comment type="similarity">
    <text evidence="3 11">Belongs to the metallo-dependent hydrolases superfamily. Adenosine and AMP deaminases family.</text>
</comment>
<evidence type="ECO:0000313" key="15">
    <source>
        <dbReference type="Proteomes" id="UP000536275"/>
    </source>
</evidence>
<evidence type="ECO:0000256" key="6">
    <source>
        <dbReference type="ARBA" id="ARBA00022801"/>
    </source>
</evidence>
<evidence type="ECO:0000256" key="7">
    <source>
        <dbReference type="ARBA" id="ARBA00022833"/>
    </source>
</evidence>
<proteinExistence type="inferred from homology"/>
<name>A0A8H6BXH8_CANAX</name>
<feature type="compositionally biased region" description="Polar residues" evidence="12">
    <location>
        <begin position="1"/>
        <end position="18"/>
    </location>
</feature>
<dbReference type="NCBIfam" id="TIGR01429">
    <property type="entry name" value="AMP_deaminase"/>
    <property type="match status" value="1"/>
</dbReference>
<evidence type="ECO:0000313" key="13">
    <source>
        <dbReference type="EMBL" id="KAF6065161.1"/>
    </source>
</evidence>
<evidence type="ECO:0000256" key="2">
    <source>
        <dbReference type="ARBA" id="ARBA00004955"/>
    </source>
</evidence>
<dbReference type="Proteomes" id="UP000536275">
    <property type="component" value="Unassembled WGS sequence"/>
</dbReference>
<keyword evidence="6" id="KW-0378">Hydrolase</keyword>
<dbReference type="EMBL" id="JABWAD010000059">
    <property type="protein sequence ID" value="KAF6065161.1"/>
    <property type="molecule type" value="Genomic_DNA"/>
</dbReference>
<dbReference type="SUPFAM" id="SSF51556">
    <property type="entry name" value="Metallo-dependent hydrolases"/>
    <property type="match status" value="1"/>
</dbReference>
<dbReference type="GO" id="GO:0046872">
    <property type="term" value="F:metal ion binding"/>
    <property type="evidence" value="ECO:0007669"/>
    <property type="project" value="UniProtKB-KW"/>
</dbReference>
<keyword evidence="8" id="KW-0546">Nucleotide metabolism</keyword>
<dbReference type="PANTHER" id="PTHR11359:SF0">
    <property type="entry name" value="AMP DEAMINASE"/>
    <property type="match status" value="1"/>
</dbReference>
<dbReference type="GO" id="GO:0005829">
    <property type="term" value="C:cytosol"/>
    <property type="evidence" value="ECO:0007669"/>
    <property type="project" value="TreeGrafter"/>
</dbReference>
<dbReference type="InterPro" id="IPR006329">
    <property type="entry name" value="AMPD"/>
</dbReference>
<dbReference type="InterPro" id="IPR032466">
    <property type="entry name" value="Metal_Hydrolase"/>
</dbReference>
<evidence type="ECO:0000256" key="9">
    <source>
        <dbReference type="ARBA" id="ARBA00072037"/>
    </source>
</evidence>
<protein>
    <recommendedName>
        <fullName evidence="9">AMP deaminase</fullName>
        <ecNumber evidence="4">3.5.4.6</ecNumber>
    </recommendedName>
    <alternativeName>
        <fullName evidence="10">Myoadenylate deaminase</fullName>
    </alternativeName>
</protein>
<evidence type="ECO:0000313" key="14">
    <source>
        <dbReference type="EMBL" id="KAF6069207.1"/>
    </source>
</evidence>
<dbReference type="Gene3D" id="3.20.20.140">
    <property type="entry name" value="Metal-dependent hydrolases"/>
    <property type="match status" value="1"/>
</dbReference>
<evidence type="ECO:0000256" key="11">
    <source>
        <dbReference type="PIRNR" id="PIRNR001251"/>
    </source>
</evidence>
<dbReference type="SMR" id="A0A8H6BXH8"/>
<dbReference type="FunFam" id="4.10.800.20:FF:000001">
    <property type="entry name" value="AMP deaminase"/>
    <property type="match status" value="1"/>
</dbReference>
<comment type="pathway">
    <text evidence="2">Purine metabolism; IMP biosynthesis via salvage pathway; IMP from AMP: step 1/1.</text>
</comment>
<evidence type="ECO:0000256" key="1">
    <source>
        <dbReference type="ARBA" id="ARBA00001947"/>
    </source>
</evidence>
<dbReference type="UniPathway" id="UPA00591">
    <property type="reaction ID" value="UER00663"/>
</dbReference>
<comment type="caution">
    <text evidence="13">The sequence shown here is derived from an EMBL/GenBank/DDBJ whole genome shotgun (WGS) entry which is preliminary data.</text>
</comment>
<dbReference type="OMA" id="FHRKFPY"/>
<comment type="cofactor">
    <cofactor evidence="1">
        <name>Zn(2+)</name>
        <dbReference type="ChEBI" id="CHEBI:29105"/>
    </cofactor>
</comment>
<dbReference type="InterPro" id="IPR006650">
    <property type="entry name" value="A/AMP_deam_AS"/>
</dbReference>
<dbReference type="GO" id="GO:0003876">
    <property type="term" value="F:AMP deaminase activity"/>
    <property type="evidence" value="ECO:0007669"/>
    <property type="project" value="UniProtKB-EC"/>
</dbReference>
<sequence length="778" mass="90933">MTGKKSTLSMSLENSQQLDDNENVLYSMSDEDEDYQHHFHQDSDEDELPKSFNSAHFSVSEDRFMKDHDLKVKAFEALHNSGSNNNNHNQVQTFSPVSPKLTSVKRRSSIIDMPQRLNNFNPAIPQNKFGQNFATDPNALPDEYPSDELIEFYQNVKKCLDFRQKYLDLSLQTPESLNPKNQPDWNIYPPPPKPTYKSKNRFNQLPRESDNDEEEEFDFSKCEIPHISDSPYYFALDDEDVYQVHDKKTDKKLVKIPNLHDYYSDLNTISKISSDGPSKSFAYKRLQYLEAKWNMYYLLNEFEETKQSKRNPHRDFYNVRKVDTHIHHSACMNQKHLLRFIKYKLKTEPDKQVIFRDGKILTLAEVFKSLNLTAYDLSIDTLDMHAHTDTFHRFDKFNLKYNPIGESRLREIFLKTDNFVDGKYLAEITQQVMEDLESSKYQMNELRISIYGRSIHEWDKLAAWVIDNKLFSHNVRWLIQVPRLYDIYKKNGNVRSFLDIMKNVFEPLFEVSLNPRSHPKLYVFLQRVVGFDSVDDESKSEKPIQSRKYPPASEWNSISNPPYSYYLYYLYANIASLNNLRLKNNMNTFVLRPHCGEAGDPEHLISAFLTSYGISHGILLRKVPFIQYLYYLDQIGLAMSPLSNNALFLTYDKNPFYNFFKKGLNVSLSTDDPLQFSYTKEPLIEEYSVAAQIYKLSGVDMCELARNSCLQSGWEANIKKHWLGKNYMKGGVEGNDIEKTNVPDIRVAFREDALQSEKNLVKYYNGLHRKSSDANSAT</sequence>
<keyword evidence="5" id="KW-0479">Metal-binding</keyword>
<dbReference type="CDD" id="cd01319">
    <property type="entry name" value="AMPD"/>
    <property type="match status" value="1"/>
</dbReference>
<evidence type="ECO:0000256" key="8">
    <source>
        <dbReference type="ARBA" id="ARBA00023080"/>
    </source>
</evidence>
<evidence type="ECO:0000256" key="12">
    <source>
        <dbReference type="SAM" id="MobiDB-lite"/>
    </source>
</evidence>
<reference evidence="13 15" key="1">
    <citation type="submission" date="2020-03" db="EMBL/GenBank/DDBJ databases">
        <title>FDA dAtabase for Regulatory Grade micrObial Sequences (FDA-ARGOS): Supporting development and validation of Infectious Disease Dx tests.</title>
        <authorList>
            <person name="Campos J."/>
            <person name="Goldberg B."/>
            <person name="Tallon L."/>
            <person name="Sadzewicz L."/>
            <person name="Vavikolanu K."/>
            <person name="Mehta A."/>
            <person name="Aluvathingal J."/>
            <person name="Nadendla S."/>
            <person name="Nandy P."/>
            <person name="Geyer C."/>
            <person name="Yan Y."/>
            <person name="Sichtig H."/>
        </authorList>
    </citation>
    <scope>NUCLEOTIDE SEQUENCE [LARGE SCALE GENOMIC DNA]</scope>
    <source>
        <strain evidence="13 15">FDAARGOS_656</strain>
    </source>
</reference>
<evidence type="ECO:0000256" key="4">
    <source>
        <dbReference type="ARBA" id="ARBA00012775"/>
    </source>
</evidence>
<dbReference type="EC" id="3.5.4.6" evidence="4"/>
<dbReference type="GO" id="GO:0046033">
    <property type="term" value="P:AMP metabolic process"/>
    <property type="evidence" value="ECO:0007669"/>
    <property type="project" value="TreeGrafter"/>
</dbReference>
<gene>
    <name evidence="14" type="ORF">FOB64_003380</name>
    <name evidence="13" type="ORF">FOB64_004930</name>
</gene>
<feature type="compositionally biased region" description="Polar residues" evidence="12">
    <location>
        <begin position="173"/>
        <end position="184"/>
    </location>
</feature>
<dbReference type="Gene3D" id="4.10.800.20">
    <property type="match status" value="1"/>
</dbReference>
<evidence type="ECO:0000256" key="5">
    <source>
        <dbReference type="ARBA" id="ARBA00022723"/>
    </source>
</evidence>
<dbReference type="GO" id="GO:0006178">
    <property type="term" value="P:guanine salvage"/>
    <property type="evidence" value="ECO:0007669"/>
    <property type="project" value="EnsemblFungi"/>
</dbReference>
<dbReference type="EMBL" id="JABWAD010000044">
    <property type="protein sequence ID" value="KAF6069207.1"/>
    <property type="molecule type" value="Genomic_DNA"/>
</dbReference>
<dbReference type="PROSITE" id="PS00485">
    <property type="entry name" value="A_DEAMINASE"/>
    <property type="match status" value="1"/>
</dbReference>
<evidence type="ECO:0000256" key="3">
    <source>
        <dbReference type="ARBA" id="ARBA00006676"/>
    </source>
</evidence>
<accession>A0A8H6BXH8</accession>
<dbReference type="GO" id="GO:0032264">
    <property type="term" value="P:IMP salvage"/>
    <property type="evidence" value="ECO:0007669"/>
    <property type="project" value="UniProtKB-UniPathway"/>
</dbReference>
<feature type="region of interest" description="Disordered" evidence="12">
    <location>
        <begin position="173"/>
        <end position="199"/>
    </location>
</feature>
<organism evidence="13 15">
    <name type="scientific">Candida albicans</name>
    <name type="common">Yeast</name>
    <dbReference type="NCBI Taxonomy" id="5476"/>
    <lineage>
        <taxon>Eukaryota</taxon>
        <taxon>Fungi</taxon>
        <taxon>Dikarya</taxon>
        <taxon>Ascomycota</taxon>
        <taxon>Saccharomycotina</taxon>
        <taxon>Pichiomycetes</taxon>
        <taxon>Debaryomycetaceae</taxon>
        <taxon>Candida/Lodderomyces clade</taxon>
        <taxon>Candida</taxon>
    </lineage>
</organism>
<feature type="region of interest" description="Disordered" evidence="12">
    <location>
        <begin position="1"/>
        <end position="49"/>
    </location>
</feature>
<dbReference type="PIRSF" id="PIRSF001251">
    <property type="entry name" value="AMP_deaminase_met"/>
    <property type="match status" value="1"/>
</dbReference>